<sequence length="439" mass="49326">MDMATSRFFIGAQHEDIMAWFRLMEYEFAQLELYDDESQADYAWQGLLCDAWYLYSMLSEEEQWSCQSMKSALFLVFYDPPKLFCTIENGSQLIESWRELQAQYWESLETSASQVCLPRDGFGSDMHADIVTLHDEGYESDEEASSCCDGGETVDDELKSTESTSDLSSDGNDMEVMHEEANGLTVAEDIYDVVYEDALELKSQQEGEQGLVSYEECMQPVAEKSGNASVEEVMSFCDGESVCTEVVHVESMFDDGVDNLSFFDSLMPEAVDDMSFSSSFDTGMLENATCEFFDRLLDEEVPLAEIMGAPKKDDSCADAFKVFKGFVCLFAGMYAFQCLLKAASVAHDDASGVFKTLEFHIPYVGLNMVFCAEDNNEARFMMHRQVDGRLIDGFFGIEPGGGWVNLLMYEMQGVLVWDPSGRLHLFQEAISFPFDPGGH</sequence>
<evidence type="ECO:0000313" key="2">
    <source>
        <dbReference type="EMBL" id="KAI5059722.1"/>
    </source>
</evidence>
<feature type="compositionally biased region" description="Polar residues" evidence="1">
    <location>
        <begin position="161"/>
        <end position="171"/>
    </location>
</feature>
<keyword evidence="3" id="KW-1185">Reference proteome</keyword>
<protein>
    <submittedName>
        <fullName evidence="2">Uncharacterized protein</fullName>
    </submittedName>
</protein>
<evidence type="ECO:0000256" key="1">
    <source>
        <dbReference type="SAM" id="MobiDB-lite"/>
    </source>
</evidence>
<name>A0A9D4Z444_ADICA</name>
<organism evidence="2 3">
    <name type="scientific">Adiantum capillus-veneris</name>
    <name type="common">Maidenhair fern</name>
    <dbReference type="NCBI Taxonomy" id="13818"/>
    <lineage>
        <taxon>Eukaryota</taxon>
        <taxon>Viridiplantae</taxon>
        <taxon>Streptophyta</taxon>
        <taxon>Embryophyta</taxon>
        <taxon>Tracheophyta</taxon>
        <taxon>Polypodiopsida</taxon>
        <taxon>Polypodiidae</taxon>
        <taxon>Polypodiales</taxon>
        <taxon>Pteridineae</taxon>
        <taxon>Pteridaceae</taxon>
        <taxon>Vittarioideae</taxon>
        <taxon>Adiantum</taxon>
    </lineage>
</organism>
<comment type="caution">
    <text evidence="2">The sequence shown here is derived from an EMBL/GenBank/DDBJ whole genome shotgun (WGS) entry which is preliminary data.</text>
</comment>
<gene>
    <name evidence="2" type="ORF">GOP47_0026041</name>
</gene>
<dbReference type="Proteomes" id="UP000886520">
    <property type="component" value="Chromosome 25"/>
</dbReference>
<evidence type="ECO:0000313" key="3">
    <source>
        <dbReference type="Proteomes" id="UP000886520"/>
    </source>
</evidence>
<dbReference type="OrthoDB" id="10326426at2759"/>
<accession>A0A9D4Z444</accession>
<reference evidence="2" key="1">
    <citation type="submission" date="2021-01" db="EMBL/GenBank/DDBJ databases">
        <title>Adiantum capillus-veneris genome.</title>
        <authorList>
            <person name="Fang Y."/>
            <person name="Liao Q."/>
        </authorList>
    </citation>
    <scope>NUCLEOTIDE SEQUENCE</scope>
    <source>
        <strain evidence="2">H3</strain>
        <tissue evidence="2">Leaf</tissue>
    </source>
</reference>
<proteinExistence type="predicted"/>
<dbReference type="EMBL" id="JABFUD020000025">
    <property type="protein sequence ID" value="KAI5059722.1"/>
    <property type="molecule type" value="Genomic_DNA"/>
</dbReference>
<dbReference type="AlphaFoldDB" id="A0A9D4Z444"/>
<feature type="region of interest" description="Disordered" evidence="1">
    <location>
        <begin position="141"/>
        <end position="173"/>
    </location>
</feature>